<evidence type="ECO:0008006" key="3">
    <source>
        <dbReference type="Google" id="ProtNLM"/>
    </source>
</evidence>
<dbReference type="AlphaFoldDB" id="A0A3E1HLI7"/>
<organism evidence="1 2">
    <name type="scientific">Mycobacterium uberis</name>
    <dbReference type="NCBI Taxonomy" id="2162698"/>
    <lineage>
        <taxon>Bacteria</taxon>
        <taxon>Bacillati</taxon>
        <taxon>Actinomycetota</taxon>
        <taxon>Actinomycetes</taxon>
        <taxon>Mycobacteriales</taxon>
        <taxon>Mycobacteriaceae</taxon>
        <taxon>Mycobacterium</taxon>
    </lineage>
</organism>
<accession>A0A3E1HLI7</accession>
<dbReference type="EMBL" id="QAYL01000001">
    <property type="protein sequence ID" value="RFD27266.1"/>
    <property type="molecule type" value="Genomic_DNA"/>
</dbReference>
<evidence type="ECO:0000313" key="2">
    <source>
        <dbReference type="Proteomes" id="UP000258522"/>
    </source>
</evidence>
<dbReference type="InterPro" id="IPR029063">
    <property type="entry name" value="SAM-dependent_MTases_sf"/>
</dbReference>
<comment type="caution">
    <text evidence="1">The sequence shown here is derived from an EMBL/GenBank/DDBJ whole genome shotgun (WGS) entry which is preliminary data.</text>
</comment>
<name>A0A3E1HLI7_9MYCO</name>
<sequence>MVISLKGALLVASLDKPGSDPGVDCCDTQSPQAIPDSGIGEIVITSRGLDEYRAMFALSVADLDATILDCPGGASSATAEINTAGGHSMAADPLYGRQLAATDLALFIQAETDRGNAYVRDHPDEYRWTFFRSPEHHHQSRSQAGRLFVRDYHAYPNNYVAAELPRLPFATHTFDLVLSSHLLFTYADRLSPAFHHQAINELMRVTRTELRIFPLVAMGSIRYDLDNLLGGLRADGVHGEVIAVDYEFQAGGNQMLVCTRVDTAT</sequence>
<evidence type="ECO:0000313" key="1">
    <source>
        <dbReference type="EMBL" id="RFD27266.1"/>
    </source>
</evidence>
<protein>
    <recommendedName>
        <fullName evidence="3">Methyltransferase type 11 domain-containing protein</fullName>
    </recommendedName>
</protein>
<keyword evidence="2" id="KW-1185">Reference proteome</keyword>
<gene>
    <name evidence="1" type="ORF">MUBE_01280</name>
</gene>
<dbReference type="SUPFAM" id="SSF53335">
    <property type="entry name" value="S-adenosyl-L-methionine-dependent methyltransferases"/>
    <property type="match status" value="1"/>
</dbReference>
<dbReference type="Proteomes" id="UP000258522">
    <property type="component" value="Unassembled WGS sequence"/>
</dbReference>
<reference evidence="1 2" key="1">
    <citation type="submission" date="2018-07" db="EMBL/GenBank/DDBJ databases">
        <title>Whole genome sequence of Mycobacterium uberis.</title>
        <authorList>
            <person name="Benjak A."/>
        </authorList>
    </citation>
    <scope>NUCLEOTIDE SEQUENCE [LARGE SCALE GENOMIC DNA]</scope>
    <source>
        <strain evidence="1 2">Jura</strain>
    </source>
</reference>
<proteinExistence type="predicted"/>